<dbReference type="InterPro" id="IPR038693">
    <property type="entry name" value="PaaB_sf"/>
</dbReference>
<dbReference type="InterPro" id="IPR009359">
    <property type="entry name" value="PaaB"/>
</dbReference>
<protein>
    <submittedName>
        <fullName evidence="2">RSAM-partnered protein, Htur_1727 family</fullName>
    </submittedName>
</protein>
<evidence type="ECO:0000313" key="2">
    <source>
        <dbReference type="EMBL" id="SDX09908.1"/>
    </source>
</evidence>
<evidence type="ECO:0000313" key="3">
    <source>
        <dbReference type="Proteomes" id="UP000182573"/>
    </source>
</evidence>
<gene>
    <name evidence="2" type="ORF">SAMN05443574_11464</name>
</gene>
<name>A0A1H2YYR0_HALVA</name>
<dbReference type="Gene3D" id="3.10.20.520">
    <property type="entry name" value="Phenylacetic acid degradation B"/>
    <property type="match status" value="1"/>
</dbReference>
<evidence type="ECO:0000256" key="1">
    <source>
        <dbReference type="SAM" id="MobiDB-lite"/>
    </source>
</evidence>
<dbReference type="EMBL" id="FNOF01000014">
    <property type="protein sequence ID" value="SDX09908.1"/>
    <property type="molecule type" value="Genomic_DNA"/>
</dbReference>
<accession>A0A1H2YYR0</accession>
<dbReference type="AlphaFoldDB" id="A0A1H2YYR0"/>
<dbReference type="Proteomes" id="UP000182573">
    <property type="component" value="Unassembled WGS sequence"/>
</dbReference>
<dbReference type="RefSeq" id="WP_004516193.1">
    <property type="nucleotide sequence ID" value="NZ_FNOF01000014.1"/>
</dbReference>
<dbReference type="Pfam" id="PF06243">
    <property type="entry name" value="PaaB"/>
    <property type="match status" value="1"/>
</dbReference>
<dbReference type="NCBIfam" id="TIGR04031">
    <property type="entry name" value="Htur_1727_fam"/>
    <property type="match status" value="1"/>
</dbReference>
<proteinExistence type="predicted"/>
<dbReference type="STRING" id="28442.SAMN05443574_11464"/>
<sequence length="104" mass="11388">MEEFDHEVDAPRGATSREWEVFVREDTADSLTHVGSVSAPSADIAREQAASLFARTAVTLWLCPADETHRYQTADVTLGAGQTGEDATMSVDEMESETLRGENR</sequence>
<organism evidence="2 3">
    <name type="scientific">Haloarcula vallismortis</name>
    <name type="common">Halobacterium vallismortis</name>
    <dbReference type="NCBI Taxonomy" id="28442"/>
    <lineage>
        <taxon>Archaea</taxon>
        <taxon>Methanobacteriati</taxon>
        <taxon>Methanobacteriota</taxon>
        <taxon>Stenosarchaea group</taxon>
        <taxon>Halobacteria</taxon>
        <taxon>Halobacteriales</taxon>
        <taxon>Haloarculaceae</taxon>
        <taxon>Haloarcula</taxon>
    </lineage>
</organism>
<reference evidence="2 3" key="1">
    <citation type="submission" date="2016-10" db="EMBL/GenBank/DDBJ databases">
        <authorList>
            <person name="de Groot N.N."/>
        </authorList>
    </citation>
    <scope>NUCLEOTIDE SEQUENCE [LARGE SCALE GENOMIC DNA]</scope>
    <source>
        <strain evidence="2 3">DSM 3756</strain>
    </source>
</reference>
<feature type="region of interest" description="Disordered" evidence="1">
    <location>
        <begin position="81"/>
        <end position="104"/>
    </location>
</feature>
<dbReference type="InterPro" id="IPR023976">
    <property type="entry name" value="CHP04031_Htur1727"/>
</dbReference>